<evidence type="ECO:0000256" key="4">
    <source>
        <dbReference type="RuleBase" id="RU361267"/>
    </source>
</evidence>
<dbReference type="OrthoDB" id="202234at2759"/>
<proteinExistence type="inferred from homology"/>
<dbReference type="GO" id="GO:0006654">
    <property type="term" value="P:phosphatidic acid biosynthetic process"/>
    <property type="evidence" value="ECO:0007669"/>
    <property type="project" value="TreeGrafter"/>
</dbReference>
<reference evidence="7" key="1">
    <citation type="journal article" date="2023" name="Plant J.">
        <title>The genome of the king protea, Protea cynaroides.</title>
        <authorList>
            <person name="Chang J."/>
            <person name="Duong T.A."/>
            <person name="Schoeman C."/>
            <person name="Ma X."/>
            <person name="Roodt D."/>
            <person name="Barker N."/>
            <person name="Li Z."/>
            <person name="Van de Peer Y."/>
            <person name="Mizrachi E."/>
        </authorList>
    </citation>
    <scope>NUCLEOTIDE SEQUENCE</scope>
    <source>
        <tissue evidence="7">Young leaves</tissue>
    </source>
</reference>
<dbReference type="GO" id="GO:0003841">
    <property type="term" value="F:1-acylglycerol-3-phosphate O-acyltransferase activity"/>
    <property type="evidence" value="ECO:0007669"/>
    <property type="project" value="UniProtKB-UniRule"/>
</dbReference>
<feature type="domain" description="Phospholipid/glycerol acyltransferase" evidence="6">
    <location>
        <begin position="127"/>
        <end position="242"/>
    </location>
</feature>
<keyword evidence="5" id="KW-0812">Transmembrane</keyword>
<keyword evidence="4" id="KW-0444">Lipid biosynthesis</keyword>
<gene>
    <name evidence="7" type="ORF">NE237_001396</name>
</gene>
<keyword evidence="5" id="KW-1133">Transmembrane helix</keyword>
<comment type="similarity">
    <text evidence="1 4">Belongs to the 1-acyl-sn-glycerol-3-phosphate acyltransferase family.</text>
</comment>
<dbReference type="GO" id="GO:0005783">
    <property type="term" value="C:endoplasmic reticulum"/>
    <property type="evidence" value="ECO:0007669"/>
    <property type="project" value="TreeGrafter"/>
</dbReference>
<keyword evidence="2 4" id="KW-0808">Transferase</keyword>
<evidence type="ECO:0000256" key="2">
    <source>
        <dbReference type="ARBA" id="ARBA00022679"/>
    </source>
</evidence>
<evidence type="ECO:0000256" key="1">
    <source>
        <dbReference type="ARBA" id="ARBA00008655"/>
    </source>
</evidence>
<keyword evidence="4" id="KW-0443">Lipid metabolism</keyword>
<comment type="catalytic activity">
    <reaction evidence="4">
        <text>a 1-acyl-sn-glycero-3-phosphate + an acyl-CoA = a 1,2-diacyl-sn-glycero-3-phosphate + CoA</text>
        <dbReference type="Rhea" id="RHEA:19709"/>
        <dbReference type="ChEBI" id="CHEBI:57287"/>
        <dbReference type="ChEBI" id="CHEBI:57970"/>
        <dbReference type="ChEBI" id="CHEBI:58342"/>
        <dbReference type="ChEBI" id="CHEBI:58608"/>
        <dbReference type="EC" id="2.3.1.51"/>
    </reaction>
</comment>
<evidence type="ECO:0000259" key="6">
    <source>
        <dbReference type="SMART" id="SM00563"/>
    </source>
</evidence>
<comment type="caution">
    <text evidence="7">The sequence shown here is derived from an EMBL/GenBank/DDBJ whole genome shotgun (WGS) entry which is preliminary data.</text>
</comment>
<evidence type="ECO:0000313" key="7">
    <source>
        <dbReference type="EMBL" id="KAJ4976290.1"/>
    </source>
</evidence>
<sequence length="350" mass="39916">MESARGSSILRNRRLESFFNASSFSTVEESSKVKWREAGVPKPKADVLVDDNSWFAVVISCIRIVTCFVTMMVTTFVWALIMLVLLPWPYARIKQGNIYGHVTGRLLMWILGNPIKIEGAEYSKTRAIYICNHASPLDIFLVMWLTPTGTVGIAKKEIIWYPLFGQLYVLSNHLRIDRSNRSSAIESMKQAARAIVDNNLSLIIFPEGTRSKNGRLLPFKKGFVHMALQCRLPIVPMVLTGTHLAWRKNSLHIRPAPLTVKFLPPIKTEDWTADKTDDYVKMIETEIRLATEVKNPTAPVERKASTSKSSEDQLFYFQQRDINHERTMRALISRFLGMSFTCSMMNLVLK</sequence>
<dbReference type="InterPro" id="IPR004552">
    <property type="entry name" value="AGP_acyltrans"/>
</dbReference>
<keyword evidence="3 4" id="KW-0012">Acyltransferase</keyword>
<evidence type="ECO:0000313" key="8">
    <source>
        <dbReference type="Proteomes" id="UP001141806"/>
    </source>
</evidence>
<feature type="transmembrane region" description="Helical" evidence="5">
    <location>
        <begin position="53"/>
        <end position="86"/>
    </location>
</feature>
<dbReference type="Proteomes" id="UP001141806">
    <property type="component" value="Unassembled WGS sequence"/>
</dbReference>
<dbReference type="Pfam" id="PF01553">
    <property type="entry name" value="Acyltransferase"/>
    <property type="match status" value="1"/>
</dbReference>
<dbReference type="AlphaFoldDB" id="A0A9Q0QYF4"/>
<keyword evidence="5" id="KW-0472">Membrane</keyword>
<dbReference type="SMART" id="SM00563">
    <property type="entry name" value="PlsC"/>
    <property type="match status" value="1"/>
</dbReference>
<keyword evidence="4" id="KW-0594">Phospholipid biosynthesis</keyword>
<dbReference type="SUPFAM" id="SSF69593">
    <property type="entry name" value="Glycerol-3-phosphate (1)-acyltransferase"/>
    <property type="match status" value="1"/>
</dbReference>
<keyword evidence="8" id="KW-1185">Reference proteome</keyword>
<dbReference type="InterPro" id="IPR002123">
    <property type="entry name" value="Plipid/glycerol_acylTrfase"/>
</dbReference>
<dbReference type="EC" id="2.3.1.51" evidence="4"/>
<protein>
    <recommendedName>
        <fullName evidence="4">1-acyl-sn-glycerol-3-phosphate acyltransferase</fullName>
        <ecNumber evidence="4">2.3.1.51</ecNumber>
    </recommendedName>
</protein>
<evidence type="ECO:0000256" key="5">
    <source>
        <dbReference type="SAM" id="Phobius"/>
    </source>
</evidence>
<accession>A0A9Q0QYF4</accession>
<dbReference type="NCBIfam" id="TIGR00530">
    <property type="entry name" value="AGP_acyltrn"/>
    <property type="match status" value="1"/>
</dbReference>
<dbReference type="PANTHER" id="PTHR10434:SF11">
    <property type="entry name" value="1-ACYL-SN-GLYCEROL-3-PHOSPHATE ACYLTRANSFERASE"/>
    <property type="match status" value="1"/>
</dbReference>
<name>A0A9Q0QYF4_9MAGN</name>
<evidence type="ECO:0000256" key="3">
    <source>
        <dbReference type="ARBA" id="ARBA00023315"/>
    </source>
</evidence>
<dbReference type="EMBL" id="JAMYWD010000003">
    <property type="protein sequence ID" value="KAJ4976290.1"/>
    <property type="molecule type" value="Genomic_DNA"/>
</dbReference>
<keyword evidence="4" id="KW-1208">Phospholipid metabolism</keyword>
<dbReference type="PANTHER" id="PTHR10434">
    <property type="entry name" value="1-ACYL-SN-GLYCEROL-3-PHOSPHATE ACYLTRANSFERASE"/>
    <property type="match status" value="1"/>
</dbReference>
<comment type="domain">
    <text evidence="4">The HXXXXD motif is essential for acyltransferase activity and may constitute the binding site for the phosphate moiety of the glycerol-3-phosphate.</text>
</comment>
<organism evidence="7 8">
    <name type="scientific">Protea cynaroides</name>
    <dbReference type="NCBI Taxonomy" id="273540"/>
    <lineage>
        <taxon>Eukaryota</taxon>
        <taxon>Viridiplantae</taxon>
        <taxon>Streptophyta</taxon>
        <taxon>Embryophyta</taxon>
        <taxon>Tracheophyta</taxon>
        <taxon>Spermatophyta</taxon>
        <taxon>Magnoliopsida</taxon>
        <taxon>Proteales</taxon>
        <taxon>Proteaceae</taxon>
        <taxon>Protea</taxon>
    </lineage>
</organism>
<dbReference type="GO" id="GO:0016020">
    <property type="term" value="C:membrane"/>
    <property type="evidence" value="ECO:0007669"/>
    <property type="project" value="InterPro"/>
</dbReference>
<dbReference type="CDD" id="cd07989">
    <property type="entry name" value="LPLAT_AGPAT-like"/>
    <property type="match status" value="1"/>
</dbReference>